<dbReference type="SMART" id="SM00754">
    <property type="entry name" value="CHRD"/>
    <property type="match status" value="1"/>
</dbReference>
<keyword evidence="4" id="KW-1185">Reference proteome</keyword>
<evidence type="ECO:0000313" key="3">
    <source>
        <dbReference type="EMBL" id="WNO54627.1"/>
    </source>
</evidence>
<feature type="signal peptide" evidence="1">
    <location>
        <begin position="1"/>
        <end position="18"/>
    </location>
</feature>
<name>A0ABZ0BBG2_9SPHN</name>
<dbReference type="PROSITE" id="PS51257">
    <property type="entry name" value="PROKAR_LIPOPROTEIN"/>
    <property type="match status" value="1"/>
</dbReference>
<sequence>MIRIRSLFAVTAAAGLLAGCATISRTVGQSWDTALVGGQEVPGPGDPDGTGTVEVTADATTNTICYELTVQNISRPTAAHIHRGPRGQAGPVVVPLQAPVDGASKECLKVGKQLAAGLIADPSAYYVNVHTGDFPNGAIRGQLPPR</sequence>
<evidence type="ECO:0000256" key="1">
    <source>
        <dbReference type="SAM" id="SignalP"/>
    </source>
</evidence>
<proteinExistence type="predicted"/>
<dbReference type="EMBL" id="CP135076">
    <property type="protein sequence ID" value="WNO54627.1"/>
    <property type="molecule type" value="Genomic_DNA"/>
</dbReference>
<feature type="chain" id="PRO_5046134448" evidence="1">
    <location>
        <begin position="19"/>
        <end position="146"/>
    </location>
</feature>
<dbReference type="RefSeq" id="WP_313917327.1">
    <property type="nucleotide sequence ID" value="NZ_CP135076.1"/>
</dbReference>
<feature type="domain" description="CHRD" evidence="2">
    <location>
        <begin position="29"/>
        <end position="145"/>
    </location>
</feature>
<keyword evidence="1" id="KW-0732">Signal</keyword>
<dbReference type="InterPro" id="IPR010895">
    <property type="entry name" value="CHRD"/>
</dbReference>
<accession>A0ABZ0BBG2</accession>
<protein>
    <submittedName>
        <fullName evidence="3">CHRD domain-containing protein</fullName>
    </submittedName>
</protein>
<evidence type="ECO:0000313" key="4">
    <source>
        <dbReference type="Proteomes" id="UP001302249"/>
    </source>
</evidence>
<dbReference type="Pfam" id="PF07452">
    <property type="entry name" value="CHRD"/>
    <property type="match status" value="1"/>
</dbReference>
<organism evidence="3 4">
    <name type="scientific">Stakelama saccharophila</name>
    <dbReference type="NCBI Taxonomy" id="3075605"/>
    <lineage>
        <taxon>Bacteria</taxon>
        <taxon>Pseudomonadati</taxon>
        <taxon>Pseudomonadota</taxon>
        <taxon>Alphaproteobacteria</taxon>
        <taxon>Sphingomonadales</taxon>
        <taxon>Sphingomonadaceae</taxon>
        <taxon>Stakelama</taxon>
    </lineage>
</organism>
<reference evidence="3 4" key="1">
    <citation type="submission" date="2023-09" db="EMBL/GenBank/DDBJ databases">
        <authorList>
            <person name="Rey-Velasco X."/>
        </authorList>
    </citation>
    <scope>NUCLEOTIDE SEQUENCE [LARGE SCALE GENOMIC DNA]</scope>
    <source>
        <strain evidence="3 4">W311</strain>
    </source>
</reference>
<gene>
    <name evidence="3" type="ORF">RPR59_05080</name>
</gene>
<dbReference type="Proteomes" id="UP001302249">
    <property type="component" value="Chromosome"/>
</dbReference>
<evidence type="ECO:0000259" key="2">
    <source>
        <dbReference type="SMART" id="SM00754"/>
    </source>
</evidence>